<dbReference type="AlphaFoldDB" id="A0AB38DM90"/>
<evidence type="ECO:0000313" key="2">
    <source>
        <dbReference type="EMBL" id="SKZ52038.1"/>
    </source>
</evidence>
<reference evidence="2 3" key="1">
    <citation type="submission" date="2016-11" db="EMBL/GenBank/DDBJ databases">
        <authorList>
            <consortium name="Pathogen Informatics"/>
        </authorList>
    </citation>
    <scope>NUCLEOTIDE SEQUENCE [LARGE SCALE GENOMIC DNA]</scope>
    <source>
        <strain evidence="2 3">1168</strain>
    </source>
</reference>
<evidence type="ECO:0000313" key="3">
    <source>
        <dbReference type="Proteomes" id="UP000190366"/>
    </source>
</evidence>
<keyword evidence="1" id="KW-0472">Membrane</keyword>
<dbReference type="Proteomes" id="UP000190366">
    <property type="component" value="Unassembled WGS sequence"/>
</dbReference>
<dbReference type="RefSeq" id="WP_052526155.1">
    <property type="nucleotide sequence ID" value="NZ_CP065272.1"/>
</dbReference>
<protein>
    <submittedName>
        <fullName evidence="2">Uncharacterized protein</fullName>
    </submittedName>
</protein>
<keyword evidence="1" id="KW-0812">Transmembrane</keyword>
<dbReference type="EMBL" id="FVQL01000001">
    <property type="protein sequence ID" value="SKZ52038.1"/>
    <property type="molecule type" value="Genomic_DNA"/>
</dbReference>
<name>A0AB38DM90_9MYCO</name>
<accession>A0AB38DM90</accession>
<evidence type="ECO:0000256" key="1">
    <source>
        <dbReference type="SAM" id="Phobius"/>
    </source>
</evidence>
<feature type="transmembrane region" description="Helical" evidence="1">
    <location>
        <begin position="20"/>
        <end position="45"/>
    </location>
</feature>
<gene>
    <name evidence="2" type="ORF">SAMEA2275630_05065</name>
</gene>
<sequence length="192" mass="20948">MHWWELGIMSIDWGVVLGWINWGLVVNALAAAGSISAAVVALHIATRDRRERQHEHDEAAKAQARLVIVTLYASAQMNVSSPRIALTCKNHSDRPILDVKPDKAWIPGFDEFNNVVGNDETWTVLKPDKDYSFTFALSDGTGAVGPLIVAKGTLLGSLIGLQPIGAVTFTDAEGIRWRKFSTGAVERIDQDA</sequence>
<proteinExistence type="predicted"/>
<comment type="caution">
    <text evidence="2">The sequence shown here is derived from an EMBL/GenBank/DDBJ whole genome shotgun (WGS) entry which is preliminary data.</text>
</comment>
<keyword evidence="1" id="KW-1133">Transmembrane helix</keyword>
<organism evidence="2 3">
    <name type="scientific">Mycobacteroides abscessus subsp. massiliense</name>
    <dbReference type="NCBI Taxonomy" id="1962118"/>
    <lineage>
        <taxon>Bacteria</taxon>
        <taxon>Bacillati</taxon>
        <taxon>Actinomycetota</taxon>
        <taxon>Actinomycetes</taxon>
        <taxon>Mycobacteriales</taxon>
        <taxon>Mycobacteriaceae</taxon>
        <taxon>Mycobacteroides</taxon>
        <taxon>Mycobacteroides abscessus</taxon>
    </lineage>
</organism>